<gene>
    <name evidence="1" type="ORF">GCM10009799_42310</name>
</gene>
<protein>
    <submittedName>
        <fullName evidence="1">Uncharacterized protein</fullName>
    </submittedName>
</protein>
<evidence type="ECO:0000313" key="2">
    <source>
        <dbReference type="Proteomes" id="UP001501585"/>
    </source>
</evidence>
<name>A0ABP5EYS9_9ACTN</name>
<dbReference type="EMBL" id="BAAAPC010000020">
    <property type="protein sequence ID" value="GAA2009821.1"/>
    <property type="molecule type" value="Genomic_DNA"/>
</dbReference>
<comment type="caution">
    <text evidence="1">The sequence shown here is derived from an EMBL/GenBank/DDBJ whole genome shotgun (WGS) entry which is preliminary data.</text>
</comment>
<proteinExistence type="predicted"/>
<evidence type="ECO:0000313" key="1">
    <source>
        <dbReference type="EMBL" id="GAA2009821.1"/>
    </source>
</evidence>
<keyword evidence="2" id="KW-1185">Reference proteome</keyword>
<organism evidence="1 2">
    <name type="scientific">Nocardiopsis rhodophaea</name>
    <dbReference type="NCBI Taxonomy" id="280238"/>
    <lineage>
        <taxon>Bacteria</taxon>
        <taxon>Bacillati</taxon>
        <taxon>Actinomycetota</taxon>
        <taxon>Actinomycetes</taxon>
        <taxon>Streptosporangiales</taxon>
        <taxon>Nocardiopsidaceae</taxon>
        <taxon>Nocardiopsis</taxon>
    </lineage>
</organism>
<accession>A0ABP5EYS9</accession>
<dbReference type="Proteomes" id="UP001501585">
    <property type="component" value="Unassembled WGS sequence"/>
</dbReference>
<sequence length="49" mass="5691">MQQPSCVRTRSASRVRPYIAVLEHHRAIEARRFRDFAGSIASHSPEAWR</sequence>
<dbReference type="RefSeq" id="WP_344164680.1">
    <property type="nucleotide sequence ID" value="NZ_BAAAPC010000020.1"/>
</dbReference>
<reference evidence="2" key="1">
    <citation type="journal article" date="2019" name="Int. J. Syst. Evol. Microbiol.">
        <title>The Global Catalogue of Microorganisms (GCM) 10K type strain sequencing project: providing services to taxonomists for standard genome sequencing and annotation.</title>
        <authorList>
            <consortium name="The Broad Institute Genomics Platform"/>
            <consortium name="The Broad Institute Genome Sequencing Center for Infectious Disease"/>
            <person name="Wu L."/>
            <person name="Ma J."/>
        </authorList>
    </citation>
    <scope>NUCLEOTIDE SEQUENCE [LARGE SCALE GENOMIC DNA]</scope>
    <source>
        <strain evidence="2">JCM 15313</strain>
    </source>
</reference>